<dbReference type="SMART" id="SM00747">
    <property type="entry name" value="CFEM"/>
    <property type="match status" value="1"/>
</dbReference>
<keyword evidence="10 15" id="KW-0408">Iron</keyword>
<dbReference type="Pfam" id="PF05730">
    <property type="entry name" value="CFEM"/>
    <property type="match status" value="1"/>
</dbReference>
<evidence type="ECO:0000313" key="20">
    <source>
        <dbReference type="Proteomes" id="UP001219568"/>
    </source>
</evidence>
<keyword evidence="11" id="KW-0472">Membrane</keyword>
<dbReference type="AlphaFoldDB" id="A0AAD6IIY5"/>
<gene>
    <name evidence="19" type="ORF">N7460_001900</name>
</gene>
<protein>
    <recommendedName>
        <fullName evidence="18">CFEM domain-containing protein</fullName>
    </recommendedName>
</protein>
<dbReference type="PANTHER" id="PTHR37928">
    <property type="entry name" value="CFEM DOMAIN PROTEIN (AFU_ORTHOLOGUE AFUA_6G14090)"/>
    <property type="match status" value="1"/>
</dbReference>
<comment type="caution">
    <text evidence="19">The sequence shown here is derived from an EMBL/GenBank/DDBJ whole genome shotgun (WGS) entry which is preliminary data.</text>
</comment>
<evidence type="ECO:0000256" key="9">
    <source>
        <dbReference type="ARBA" id="ARBA00022729"/>
    </source>
</evidence>
<sequence>MQFSHALIALVAATLANAQLPNVPACSLNCFVTALTTDGCSELTDFACHCQKTSLVGTITPCVQKACEVSDQISVSNAVVEQCSSAGHPIVVPPIETTSASSSASASASETTSSSAPAETSATATATASGSSSASESSSATGSATASSSSGSGASSSGAASSTPLATKTGSASASASSPIYTGAAANVKGNMAGVAVLAAAAAYVL</sequence>
<feature type="region of interest" description="Disordered" evidence="16">
    <location>
        <begin position="94"/>
        <end position="177"/>
    </location>
</feature>
<dbReference type="EMBL" id="JAQJZL010000002">
    <property type="protein sequence ID" value="KAJ6051366.1"/>
    <property type="molecule type" value="Genomic_DNA"/>
</dbReference>
<evidence type="ECO:0000256" key="5">
    <source>
        <dbReference type="ARBA" id="ARBA00022525"/>
    </source>
</evidence>
<dbReference type="GO" id="GO:0098552">
    <property type="term" value="C:side of membrane"/>
    <property type="evidence" value="ECO:0007669"/>
    <property type="project" value="UniProtKB-KW"/>
</dbReference>
<dbReference type="InterPro" id="IPR051735">
    <property type="entry name" value="CFEM_domain"/>
</dbReference>
<reference evidence="19" key="2">
    <citation type="submission" date="2023-01" db="EMBL/GenBank/DDBJ databases">
        <authorList>
            <person name="Petersen C."/>
        </authorList>
    </citation>
    <scope>NUCLEOTIDE SEQUENCE</scope>
    <source>
        <strain evidence="19">IBT 15450</strain>
    </source>
</reference>
<keyword evidence="8 15" id="KW-0479">Metal-binding</keyword>
<feature type="disulfide bond" evidence="15">
    <location>
        <begin position="50"/>
        <end position="83"/>
    </location>
</feature>
<keyword evidence="20" id="KW-1185">Reference proteome</keyword>
<keyword evidence="12 15" id="KW-1015">Disulfide bond</keyword>
<evidence type="ECO:0000256" key="8">
    <source>
        <dbReference type="ARBA" id="ARBA00022723"/>
    </source>
</evidence>
<keyword evidence="5" id="KW-0964">Secreted</keyword>
<evidence type="ECO:0000256" key="11">
    <source>
        <dbReference type="ARBA" id="ARBA00023136"/>
    </source>
</evidence>
<keyword evidence="14" id="KW-0449">Lipoprotein</keyword>
<dbReference type="PANTHER" id="PTHR37928:SF2">
    <property type="entry name" value="GPI ANCHORED CFEM DOMAIN PROTEIN (AFU_ORTHOLOGUE AFUA_6G10580)"/>
    <property type="match status" value="1"/>
</dbReference>
<evidence type="ECO:0000256" key="6">
    <source>
        <dbReference type="ARBA" id="ARBA00022617"/>
    </source>
</evidence>
<comment type="similarity">
    <text evidence="3">Belongs to the RBT5 family.</text>
</comment>
<accession>A0AAD6IIY5</accession>
<reference evidence="19" key="1">
    <citation type="journal article" date="2023" name="IMA Fungus">
        <title>Comparative genomic study of the Penicillium genus elucidates a diverse pangenome and 15 lateral gene transfer events.</title>
        <authorList>
            <person name="Petersen C."/>
            <person name="Sorensen T."/>
            <person name="Nielsen M.R."/>
            <person name="Sondergaard T.E."/>
            <person name="Sorensen J.L."/>
            <person name="Fitzpatrick D.A."/>
            <person name="Frisvad J.C."/>
            <person name="Nielsen K.L."/>
        </authorList>
    </citation>
    <scope>NUCLEOTIDE SEQUENCE</scope>
    <source>
        <strain evidence="19">IBT 15450</strain>
    </source>
</reference>
<comment type="caution">
    <text evidence="15">Lacks conserved residue(s) required for the propagation of feature annotation.</text>
</comment>
<evidence type="ECO:0000256" key="15">
    <source>
        <dbReference type="PROSITE-ProRule" id="PRU01356"/>
    </source>
</evidence>
<evidence type="ECO:0000256" key="12">
    <source>
        <dbReference type="ARBA" id="ARBA00023157"/>
    </source>
</evidence>
<keyword evidence="4" id="KW-1003">Cell membrane</keyword>
<evidence type="ECO:0000259" key="18">
    <source>
        <dbReference type="PROSITE" id="PS52012"/>
    </source>
</evidence>
<dbReference type="GO" id="GO:0046872">
    <property type="term" value="F:metal ion binding"/>
    <property type="evidence" value="ECO:0007669"/>
    <property type="project" value="UniProtKB-UniRule"/>
</dbReference>
<evidence type="ECO:0000256" key="3">
    <source>
        <dbReference type="ARBA" id="ARBA00010031"/>
    </source>
</evidence>
<evidence type="ECO:0000256" key="10">
    <source>
        <dbReference type="ARBA" id="ARBA00023004"/>
    </source>
</evidence>
<evidence type="ECO:0000256" key="1">
    <source>
        <dbReference type="ARBA" id="ARBA00004609"/>
    </source>
</evidence>
<evidence type="ECO:0000256" key="17">
    <source>
        <dbReference type="SAM" id="SignalP"/>
    </source>
</evidence>
<feature type="chain" id="PRO_5042069998" description="CFEM domain-containing protein" evidence="17">
    <location>
        <begin position="19"/>
        <end position="206"/>
    </location>
</feature>
<feature type="binding site" description="axial binding residue" evidence="15">
    <location>
        <position position="45"/>
    </location>
    <ligand>
        <name>heme</name>
        <dbReference type="ChEBI" id="CHEBI:30413"/>
    </ligand>
    <ligandPart>
        <name>Fe</name>
        <dbReference type="ChEBI" id="CHEBI:18248"/>
    </ligandPart>
</feature>
<organism evidence="19 20">
    <name type="scientific">Penicillium canescens</name>
    <dbReference type="NCBI Taxonomy" id="5083"/>
    <lineage>
        <taxon>Eukaryota</taxon>
        <taxon>Fungi</taxon>
        <taxon>Dikarya</taxon>
        <taxon>Ascomycota</taxon>
        <taxon>Pezizomycotina</taxon>
        <taxon>Eurotiomycetes</taxon>
        <taxon>Eurotiomycetidae</taxon>
        <taxon>Eurotiales</taxon>
        <taxon>Aspergillaceae</taxon>
        <taxon>Penicillium</taxon>
    </lineage>
</organism>
<evidence type="ECO:0000256" key="7">
    <source>
        <dbReference type="ARBA" id="ARBA00022622"/>
    </source>
</evidence>
<keyword evidence="13" id="KW-0325">Glycoprotein</keyword>
<dbReference type="InterPro" id="IPR008427">
    <property type="entry name" value="Extracellular_membr_CFEM_dom"/>
</dbReference>
<evidence type="ECO:0000313" key="19">
    <source>
        <dbReference type="EMBL" id="KAJ6051366.1"/>
    </source>
</evidence>
<name>A0AAD6IIY5_PENCN</name>
<keyword evidence="6 15" id="KW-0349">Heme</keyword>
<dbReference type="PROSITE" id="PS52012">
    <property type="entry name" value="CFEM"/>
    <property type="match status" value="1"/>
</dbReference>
<dbReference type="Proteomes" id="UP001219568">
    <property type="component" value="Unassembled WGS sequence"/>
</dbReference>
<feature type="signal peptide" evidence="17">
    <location>
        <begin position="1"/>
        <end position="18"/>
    </location>
</feature>
<proteinExistence type="inferred from homology"/>
<feature type="domain" description="CFEM" evidence="18">
    <location>
        <begin position="1"/>
        <end position="108"/>
    </location>
</feature>
<feature type="compositionally biased region" description="Low complexity" evidence="16">
    <location>
        <begin position="96"/>
        <end position="163"/>
    </location>
</feature>
<evidence type="ECO:0000256" key="4">
    <source>
        <dbReference type="ARBA" id="ARBA00022475"/>
    </source>
</evidence>
<evidence type="ECO:0000256" key="14">
    <source>
        <dbReference type="ARBA" id="ARBA00023288"/>
    </source>
</evidence>
<dbReference type="GO" id="GO:0005886">
    <property type="term" value="C:plasma membrane"/>
    <property type="evidence" value="ECO:0007669"/>
    <property type="project" value="UniProtKB-SubCell"/>
</dbReference>
<keyword evidence="9 17" id="KW-0732">Signal</keyword>
<comment type="subcellular location">
    <subcellularLocation>
        <location evidence="1">Cell membrane</location>
        <topology evidence="1">Lipid-anchor</topology>
        <topology evidence="1">GPI-anchor</topology>
    </subcellularLocation>
    <subcellularLocation>
        <location evidence="2">Secreted</location>
    </subcellularLocation>
</comment>
<evidence type="ECO:0000256" key="13">
    <source>
        <dbReference type="ARBA" id="ARBA00023180"/>
    </source>
</evidence>
<evidence type="ECO:0000256" key="16">
    <source>
        <dbReference type="SAM" id="MobiDB-lite"/>
    </source>
</evidence>
<evidence type="ECO:0000256" key="2">
    <source>
        <dbReference type="ARBA" id="ARBA00004613"/>
    </source>
</evidence>
<keyword evidence="7" id="KW-0336">GPI-anchor</keyword>
<dbReference type="GO" id="GO:0005576">
    <property type="term" value="C:extracellular region"/>
    <property type="evidence" value="ECO:0007669"/>
    <property type="project" value="UniProtKB-SubCell"/>
</dbReference>